<proteinExistence type="predicted"/>
<sequence>MDSNIRLYNQRKGEVIGLEMCLERPGKKNFKGGNRTRDVRQRNQCYNPSDYKKKYLVNSLEKLALDIEIN</sequence>
<organism evidence="1 2">
    <name type="scientific">Daphnia pulex</name>
    <name type="common">Water flea</name>
    <dbReference type="NCBI Taxonomy" id="6669"/>
    <lineage>
        <taxon>Eukaryota</taxon>
        <taxon>Metazoa</taxon>
        <taxon>Ecdysozoa</taxon>
        <taxon>Arthropoda</taxon>
        <taxon>Crustacea</taxon>
        <taxon>Branchiopoda</taxon>
        <taxon>Diplostraca</taxon>
        <taxon>Cladocera</taxon>
        <taxon>Anomopoda</taxon>
        <taxon>Daphniidae</taxon>
        <taxon>Daphnia</taxon>
    </lineage>
</organism>
<dbReference type="AlphaFoldDB" id="E9GGP3"/>
<dbReference type="Proteomes" id="UP000000305">
    <property type="component" value="Unassembled WGS sequence"/>
</dbReference>
<dbReference type="EMBL" id="GL732543">
    <property type="protein sequence ID" value="EFX81427.1"/>
    <property type="molecule type" value="Genomic_DNA"/>
</dbReference>
<gene>
    <name evidence="1" type="ORF">DAPPUDRAFT_303438</name>
</gene>
<evidence type="ECO:0000313" key="1">
    <source>
        <dbReference type="EMBL" id="EFX81427.1"/>
    </source>
</evidence>
<dbReference type="HOGENOM" id="CLU_2760373_0_0_1"/>
<protein>
    <submittedName>
        <fullName evidence="1">Uncharacterized protein</fullName>
    </submittedName>
</protein>
<accession>E9GGP3</accession>
<name>E9GGP3_DAPPU</name>
<evidence type="ECO:0000313" key="2">
    <source>
        <dbReference type="Proteomes" id="UP000000305"/>
    </source>
</evidence>
<dbReference type="InParanoid" id="E9GGP3"/>
<dbReference type="KEGG" id="dpx:DAPPUDRAFT_303438"/>
<keyword evidence="2" id="KW-1185">Reference proteome</keyword>
<reference evidence="1 2" key="1">
    <citation type="journal article" date="2011" name="Science">
        <title>The ecoresponsive genome of Daphnia pulex.</title>
        <authorList>
            <person name="Colbourne J.K."/>
            <person name="Pfrender M.E."/>
            <person name="Gilbert D."/>
            <person name="Thomas W.K."/>
            <person name="Tucker A."/>
            <person name="Oakley T.H."/>
            <person name="Tokishita S."/>
            <person name="Aerts A."/>
            <person name="Arnold G.J."/>
            <person name="Basu M.K."/>
            <person name="Bauer D.J."/>
            <person name="Caceres C.E."/>
            <person name="Carmel L."/>
            <person name="Casola C."/>
            <person name="Choi J.H."/>
            <person name="Detter J.C."/>
            <person name="Dong Q."/>
            <person name="Dusheyko S."/>
            <person name="Eads B.D."/>
            <person name="Frohlich T."/>
            <person name="Geiler-Samerotte K.A."/>
            <person name="Gerlach D."/>
            <person name="Hatcher P."/>
            <person name="Jogdeo S."/>
            <person name="Krijgsveld J."/>
            <person name="Kriventseva E.V."/>
            <person name="Kultz D."/>
            <person name="Laforsch C."/>
            <person name="Lindquist E."/>
            <person name="Lopez J."/>
            <person name="Manak J.R."/>
            <person name="Muller J."/>
            <person name="Pangilinan J."/>
            <person name="Patwardhan R.P."/>
            <person name="Pitluck S."/>
            <person name="Pritham E.J."/>
            <person name="Rechtsteiner A."/>
            <person name="Rho M."/>
            <person name="Rogozin I.B."/>
            <person name="Sakarya O."/>
            <person name="Salamov A."/>
            <person name="Schaack S."/>
            <person name="Shapiro H."/>
            <person name="Shiga Y."/>
            <person name="Skalitzky C."/>
            <person name="Smith Z."/>
            <person name="Souvorov A."/>
            <person name="Sung W."/>
            <person name="Tang Z."/>
            <person name="Tsuchiya D."/>
            <person name="Tu H."/>
            <person name="Vos H."/>
            <person name="Wang M."/>
            <person name="Wolf Y.I."/>
            <person name="Yamagata H."/>
            <person name="Yamada T."/>
            <person name="Ye Y."/>
            <person name="Shaw J.R."/>
            <person name="Andrews J."/>
            <person name="Crease T.J."/>
            <person name="Tang H."/>
            <person name="Lucas S.M."/>
            <person name="Robertson H.M."/>
            <person name="Bork P."/>
            <person name="Koonin E.V."/>
            <person name="Zdobnov E.M."/>
            <person name="Grigoriev I.V."/>
            <person name="Lynch M."/>
            <person name="Boore J.L."/>
        </authorList>
    </citation>
    <scope>NUCLEOTIDE SEQUENCE [LARGE SCALE GENOMIC DNA]</scope>
</reference>